<evidence type="ECO:0000313" key="4">
    <source>
        <dbReference type="Proteomes" id="UP001432995"/>
    </source>
</evidence>
<organism evidence="1 3">
    <name type="scientific">Methylobacterium brachiatum</name>
    <dbReference type="NCBI Taxonomy" id="269660"/>
    <lineage>
        <taxon>Bacteria</taxon>
        <taxon>Pseudomonadati</taxon>
        <taxon>Pseudomonadota</taxon>
        <taxon>Alphaproteobacteria</taxon>
        <taxon>Hyphomicrobiales</taxon>
        <taxon>Methylobacteriaceae</taxon>
        <taxon>Methylobacterium</taxon>
    </lineage>
</organism>
<reference evidence="1" key="1">
    <citation type="submission" date="2023-07" db="EMBL/GenBank/DDBJ databases">
        <title>Genomic Encyclopedia of Type Strains, Phase IV (KMG-IV): sequencing the most valuable type-strain genomes for metagenomic binning, comparative biology and taxonomic classification.</title>
        <authorList>
            <person name="Goeker M."/>
        </authorList>
    </citation>
    <scope>NUCLEOTIDE SEQUENCE</scope>
    <source>
        <strain evidence="1">DSM 19569</strain>
    </source>
</reference>
<dbReference type="EMBL" id="JAUSWL010000001">
    <property type="protein sequence ID" value="MDQ0541884.1"/>
    <property type="molecule type" value="Genomic_DNA"/>
</dbReference>
<evidence type="ECO:0000313" key="3">
    <source>
        <dbReference type="Proteomes" id="UP001223420"/>
    </source>
</evidence>
<sequence>MANGSESSAERSRLTLQNLARTLGCSTEDFFGETTPDRLADAEELLRLWLALENSSERRRVLDFARSVKSADEPERDD</sequence>
<reference evidence="2" key="2">
    <citation type="submission" date="2024-06" db="EMBL/GenBank/DDBJ databases">
        <authorList>
            <person name="Campbell A.G."/>
        </authorList>
    </citation>
    <scope>NUCLEOTIDE SEQUENCE</scope>
    <source>
        <strain evidence="2">EM17</strain>
    </source>
</reference>
<protein>
    <submittedName>
        <fullName evidence="1">Phosphohistidine phosphatase SixA</fullName>
    </submittedName>
</protein>
<evidence type="ECO:0000313" key="1">
    <source>
        <dbReference type="EMBL" id="MDQ0541884.1"/>
    </source>
</evidence>
<dbReference type="AlphaFoldDB" id="A0AAJ1TNC0"/>
<dbReference type="RefSeq" id="WP_007568671.1">
    <property type="nucleotide sequence ID" value="NZ_JAJALK010000006.1"/>
</dbReference>
<dbReference type="Proteomes" id="UP001432995">
    <property type="component" value="Unassembled WGS sequence"/>
</dbReference>
<evidence type="ECO:0000313" key="2">
    <source>
        <dbReference type="EMBL" id="MER2287337.1"/>
    </source>
</evidence>
<proteinExistence type="predicted"/>
<keyword evidence="4" id="KW-1185">Reference proteome</keyword>
<name>A0AAJ1TNC0_9HYPH</name>
<gene>
    <name evidence="2" type="ORF">ABS770_03625</name>
    <name evidence="1" type="ORF">QO001_000792</name>
</gene>
<comment type="caution">
    <text evidence="1">The sequence shown here is derived from an EMBL/GenBank/DDBJ whole genome shotgun (WGS) entry which is preliminary data.</text>
</comment>
<accession>A0AAJ1TNC0</accession>
<dbReference type="Proteomes" id="UP001223420">
    <property type="component" value="Unassembled WGS sequence"/>
</dbReference>
<dbReference type="EMBL" id="JBELQD010000001">
    <property type="protein sequence ID" value="MER2287337.1"/>
    <property type="molecule type" value="Genomic_DNA"/>
</dbReference>